<proteinExistence type="predicted"/>
<dbReference type="InterPro" id="IPR023214">
    <property type="entry name" value="HAD_sf"/>
</dbReference>
<dbReference type="Pfam" id="PF00702">
    <property type="entry name" value="Hydrolase"/>
    <property type="match status" value="1"/>
</dbReference>
<dbReference type="SUPFAM" id="SSF56784">
    <property type="entry name" value="HAD-like"/>
    <property type="match status" value="1"/>
</dbReference>
<dbReference type="SFLD" id="SFLDS00003">
    <property type="entry name" value="Haloacid_Dehalogenase"/>
    <property type="match status" value="1"/>
</dbReference>
<protein>
    <recommendedName>
        <fullName evidence="2">Phosphoglycolate phosphatase</fullName>
    </recommendedName>
</protein>
<accession>A0A7S0QZI5</accession>
<dbReference type="InterPro" id="IPR036412">
    <property type="entry name" value="HAD-like_sf"/>
</dbReference>
<evidence type="ECO:0008006" key="2">
    <source>
        <dbReference type="Google" id="ProtNLM"/>
    </source>
</evidence>
<dbReference type="Gene3D" id="3.40.50.1000">
    <property type="entry name" value="HAD superfamily/HAD-like"/>
    <property type="match status" value="1"/>
</dbReference>
<dbReference type="PANTHER" id="PTHR43885:SF1">
    <property type="entry name" value="SUPERFAMILY HYDROLASE, PUTATIVE (AFU_ORTHOLOGUE AFUA_4G13290)-RELATED"/>
    <property type="match status" value="1"/>
</dbReference>
<evidence type="ECO:0000313" key="1">
    <source>
        <dbReference type="EMBL" id="CAD8659471.1"/>
    </source>
</evidence>
<organism evidence="1">
    <name type="scientific">Pyramimonas obovata</name>
    <dbReference type="NCBI Taxonomy" id="1411642"/>
    <lineage>
        <taxon>Eukaryota</taxon>
        <taxon>Viridiplantae</taxon>
        <taxon>Chlorophyta</taxon>
        <taxon>Pyramimonadophyceae</taxon>
        <taxon>Pyramimonadales</taxon>
        <taxon>Pyramimonadaceae</taxon>
        <taxon>Pyramimonas</taxon>
        <taxon>Pyramimonas incertae sedis</taxon>
    </lineage>
</organism>
<dbReference type="InterPro" id="IPR023198">
    <property type="entry name" value="PGP-like_dom2"/>
</dbReference>
<sequence length="317" mass="34864">MPSVTAVVPTSAHTFRSSWTGKSSLRTRLHRGIIEPCSVTVSGFSVGVRHRRDDDHWQRARKGCVHSVTTSPHSMAPTTLITFDVDGTLIHSVGEDANKFHKLAFSHAFKTVHGIDASIDEIPHHGSTDKLVAADTLRHRGVPEEDITTKMDEYISTMIEYARQNREQASTGIQILPGVIDLLKVLHDRDDMLIALVTGNLEPIGWIKMEELGLLPYFSSPNFGGFGTDHTDRGELVKIAAERARSHGWTGDNHWHVGDTPKDILAAEYGGAKALGVCTGVFGKEELEKSSKNDAVILPDLTDFKLVEELFEGMPVL</sequence>
<dbReference type="EMBL" id="HBFA01011291">
    <property type="protein sequence ID" value="CAD8659471.1"/>
    <property type="molecule type" value="Transcribed_RNA"/>
</dbReference>
<name>A0A7S0QZI5_9CHLO</name>
<dbReference type="AlphaFoldDB" id="A0A7S0QZI5"/>
<reference evidence="1" key="1">
    <citation type="submission" date="2021-01" db="EMBL/GenBank/DDBJ databases">
        <authorList>
            <person name="Corre E."/>
            <person name="Pelletier E."/>
            <person name="Niang G."/>
            <person name="Scheremetjew M."/>
            <person name="Finn R."/>
            <person name="Kale V."/>
            <person name="Holt S."/>
            <person name="Cochrane G."/>
            <person name="Meng A."/>
            <person name="Brown T."/>
            <person name="Cohen L."/>
        </authorList>
    </citation>
    <scope>NUCLEOTIDE SEQUENCE</scope>
    <source>
        <strain evidence="1">CCMP722</strain>
    </source>
</reference>
<gene>
    <name evidence="1" type="ORF">POBO1169_LOCUS5888</name>
</gene>
<dbReference type="Gene3D" id="1.10.150.240">
    <property type="entry name" value="Putative phosphatase, domain 2"/>
    <property type="match status" value="1"/>
</dbReference>
<dbReference type="PANTHER" id="PTHR43885">
    <property type="entry name" value="HALOACID DEHALOGENASE-LIKE HYDROLASE"/>
    <property type="match status" value="1"/>
</dbReference>
<dbReference type="SFLD" id="SFLDG01129">
    <property type="entry name" value="C1.5:_HAD__Beta-PGM__Phosphata"/>
    <property type="match status" value="1"/>
</dbReference>